<comment type="caution">
    <text evidence="1">The sequence shown here is derived from an EMBL/GenBank/DDBJ whole genome shotgun (WGS) entry which is preliminary data.</text>
</comment>
<dbReference type="EMBL" id="SSWX01000003">
    <property type="protein sequence ID" value="THJ35676.1"/>
    <property type="molecule type" value="Genomic_DNA"/>
</dbReference>
<gene>
    <name evidence="1" type="ORF">E8K88_03585</name>
</gene>
<dbReference type="AlphaFoldDB" id="A0A4S5C019"/>
<organism evidence="1 2">
    <name type="scientific">Lampropedia aestuarii</name>
    <dbReference type="NCBI Taxonomy" id="2562762"/>
    <lineage>
        <taxon>Bacteria</taxon>
        <taxon>Pseudomonadati</taxon>
        <taxon>Pseudomonadota</taxon>
        <taxon>Betaproteobacteria</taxon>
        <taxon>Burkholderiales</taxon>
        <taxon>Comamonadaceae</taxon>
        <taxon>Lampropedia</taxon>
    </lineage>
</organism>
<evidence type="ECO:0008006" key="3">
    <source>
        <dbReference type="Google" id="ProtNLM"/>
    </source>
</evidence>
<evidence type="ECO:0000313" key="1">
    <source>
        <dbReference type="EMBL" id="THJ35676.1"/>
    </source>
</evidence>
<dbReference type="RefSeq" id="WP_136405275.1">
    <property type="nucleotide sequence ID" value="NZ_SSWX01000003.1"/>
</dbReference>
<name>A0A4S5C019_9BURK</name>
<accession>A0A4S5C019</accession>
<proteinExistence type="predicted"/>
<dbReference type="OrthoDB" id="5295974at2"/>
<evidence type="ECO:0000313" key="2">
    <source>
        <dbReference type="Proteomes" id="UP000306236"/>
    </source>
</evidence>
<protein>
    <recommendedName>
        <fullName evidence="3">Phosphoglycerate mutase</fullName>
    </recommendedName>
</protein>
<reference evidence="1 2" key="1">
    <citation type="submission" date="2019-04" db="EMBL/GenBank/DDBJ databases">
        <title>Lampropedia sp YIM MLB12 draf genome.</title>
        <authorList>
            <person name="Wang Y.-X."/>
        </authorList>
    </citation>
    <scope>NUCLEOTIDE SEQUENCE [LARGE SCALE GENOMIC DNA]</scope>
    <source>
        <strain evidence="1 2">YIM MLB12</strain>
    </source>
</reference>
<sequence length="337" mass="37157">MLSSSHIVPFAAINGMQDFLQATKTTLALPALQSWLTSQTLAPSHWLRLPEDSFSAPHELALLNTAWPSTAFNGSQDSHTQAPPSLAAWVAAQHGHTLQAGQGWALMAPAHLHITTDAITLLNPAALAVSSTHNQQLRDAVLSLWAEDGLEIHLLPNGIWLAKADWLHGLALPSLDKAINRDVRAWMPNFRQTQTLQRLQTEAQMLLYNHAVNDEREAQRQPAVNALWVWGTGTTPASPAAQAGAPANTIVVHDALRIAALQGDYYAWYSAWQVLDQALDKILRHASQQGQAVQLILCGDQQAVTLEFHKPSLWRRLSQTATHWRRKDPLLALLQQL</sequence>
<keyword evidence="2" id="KW-1185">Reference proteome</keyword>
<dbReference type="Proteomes" id="UP000306236">
    <property type="component" value="Unassembled WGS sequence"/>
</dbReference>